<organism evidence="1 2">
    <name type="scientific">Portunus trituberculatus</name>
    <name type="common">Swimming crab</name>
    <name type="synonym">Neptunus trituberculatus</name>
    <dbReference type="NCBI Taxonomy" id="210409"/>
    <lineage>
        <taxon>Eukaryota</taxon>
        <taxon>Metazoa</taxon>
        <taxon>Ecdysozoa</taxon>
        <taxon>Arthropoda</taxon>
        <taxon>Crustacea</taxon>
        <taxon>Multicrustacea</taxon>
        <taxon>Malacostraca</taxon>
        <taxon>Eumalacostraca</taxon>
        <taxon>Eucarida</taxon>
        <taxon>Decapoda</taxon>
        <taxon>Pleocyemata</taxon>
        <taxon>Brachyura</taxon>
        <taxon>Eubrachyura</taxon>
        <taxon>Portunoidea</taxon>
        <taxon>Portunidae</taxon>
        <taxon>Portuninae</taxon>
        <taxon>Portunus</taxon>
    </lineage>
</organism>
<dbReference type="AlphaFoldDB" id="A0A5B7I620"/>
<comment type="caution">
    <text evidence="1">The sequence shown here is derived from an EMBL/GenBank/DDBJ whole genome shotgun (WGS) entry which is preliminary data.</text>
</comment>
<gene>
    <name evidence="1" type="ORF">E2C01_074593</name>
</gene>
<accession>A0A5B7I620</accession>
<proteinExistence type="predicted"/>
<name>A0A5B7I620_PORTR</name>
<keyword evidence="2" id="KW-1185">Reference proteome</keyword>
<dbReference type="EMBL" id="VSRR010052796">
    <property type="protein sequence ID" value="MPC80030.1"/>
    <property type="molecule type" value="Genomic_DNA"/>
</dbReference>
<evidence type="ECO:0000313" key="1">
    <source>
        <dbReference type="EMBL" id="MPC80030.1"/>
    </source>
</evidence>
<dbReference type="Proteomes" id="UP000324222">
    <property type="component" value="Unassembled WGS sequence"/>
</dbReference>
<evidence type="ECO:0000313" key="2">
    <source>
        <dbReference type="Proteomes" id="UP000324222"/>
    </source>
</evidence>
<reference evidence="1 2" key="1">
    <citation type="submission" date="2019-05" db="EMBL/GenBank/DDBJ databases">
        <title>Another draft genome of Portunus trituberculatus and its Hox gene families provides insights of decapod evolution.</title>
        <authorList>
            <person name="Jeong J.-H."/>
            <person name="Song I."/>
            <person name="Kim S."/>
            <person name="Choi T."/>
            <person name="Kim D."/>
            <person name="Ryu S."/>
            <person name="Kim W."/>
        </authorList>
    </citation>
    <scope>NUCLEOTIDE SEQUENCE [LARGE SCALE GENOMIC DNA]</scope>
    <source>
        <tissue evidence="1">Muscle</tissue>
    </source>
</reference>
<protein>
    <submittedName>
        <fullName evidence="1">Uncharacterized protein</fullName>
    </submittedName>
</protein>
<sequence length="90" mass="9272">MLAKITKRQVRRVSFAPTFVLAASPPLAPTAINSGKPRRFFVLVLSCPARSESCCVLDSCSDAAGVWIAAAAAAAATASRSLSCLPIPAP</sequence>